<sequence length="484" mass="54870">MAKEQQHALAVPLPGQGHINPMMRLCRILAKKGVTVTFVNIDPIHKRMKELRQQQQEEEEQPIYASQEELVGEIRRARVPMDGLDLGQIVSMEAFFEALKKGLGPHLHQLVLRLNREGSRVTCLLSDMLLTATTQFVADAFNIPRIALYSSSQSTLLFHHHLMTDPVVSTEHAMEVARGQPRPDVVFAEGLAGLPPLIHARDLPHFRHHGDDNLYMFRFMEREMLLCYQTAHCVVVNSFDALERPAFDALSSRVNPPLYGVGPLVDSLEEKSTTSFWKEDEACILWLDQQAPLSVLYISFGSVTCLSYPQFEEIVHGLLSSQHCFLWVVRPGLLPSPPNGEKRSLDLFSASHGRGRIVDWAPQLRVLAHPSIGGFLTHCGWNSTIEAIHHGVPMLCWPYFSDQYFNAKFVEEEWRIGLRFNMTNECKMIERFEIERVIKVIMEGHEGKVLRQNAQKFKEASNNAILPEGSSCKNIQALLDSLHI</sequence>
<dbReference type="InterPro" id="IPR035595">
    <property type="entry name" value="UDP_glycos_trans_CS"/>
</dbReference>
<evidence type="ECO:0000256" key="1">
    <source>
        <dbReference type="ARBA" id="ARBA00009995"/>
    </source>
</evidence>
<dbReference type="InterPro" id="IPR058980">
    <property type="entry name" value="Glyco_transf_N"/>
</dbReference>
<evidence type="ECO:0000256" key="2">
    <source>
        <dbReference type="ARBA" id="ARBA00022679"/>
    </source>
</evidence>
<dbReference type="EC" id="2.4.1.-" evidence="4"/>
<dbReference type="Gene3D" id="3.40.50.2000">
    <property type="entry name" value="Glycogen Phosphorylase B"/>
    <property type="match status" value="2"/>
</dbReference>
<dbReference type="EMBL" id="JABFUD020000025">
    <property type="protein sequence ID" value="KAI5059776.1"/>
    <property type="molecule type" value="Genomic_DNA"/>
</dbReference>
<dbReference type="AlphaFoldDB" id="A0A9D4U412"/>
<feature type="domain" description="Glycosyltransferase N-terminal" evidence="5">
    <location>
        <begin position="9"/>
        <end position="155"/>
    </location>
</feature>
<evidence type="ECO:0000256" key="3">
    <source>
        <dbReference type="RuleBase" id="RU003718"/>
    </source>
</evidence>
<keyword evidence="2 3" id="KW-0808">Transferase</keyword>
<evidence type="ECO:0000259" key="5">
    <source>
        <dbReference type="Pfam" id="PF26168"/>
    </source>
</evidence>
<dbReference type="PROSITE" id="PS00375">
    <property type="entry name" value="UDPGT"/>
    <property type="match status" value="1"/>
</dbReference>
<comment type="similarity">
    <text evidence="1 3">Belongs to the UDP-glycosyltransferase family.</text>
</comment>
<comment type="caution">
    <text evidence="6">The sequence shown here is derived from an EMBL/GenBank/DDBJ whole genome shotgun (WGS) entry which is preliminary data.</text>
</comment>
<evidence type="ECO:0000256" key="4">
    <source>
        <dbReference type="RuleBase" id="RU362057"/>
    </source>
</evidence>
<dbReference type="PANTHER" id="PTHR11926:SF774">
    <property type="entry name" value="UDP-GLYCOSYLTRANSFERASE 85A1-RELATED"/>
    <property type="match status" value="1"/>
</dbReference>
<dbReference type="Pfam" id="PF26168">
    <property type="entry name" value="Glyco_transf_N"/>
    <property type="match status" value="1"/>
</dbReference>
<dbReference type="FunFam" id="3.40.50.2000:FF:000237">
    <property type="entry name" value="Glycosyltransferase"/>
    <property type="match status" value="1"/>
</dbReference>
<name>A0A9D4U412_ADICA</name>
<dbReference type="Pfam" id="PF00201">
    <property type="entry name" value="UDPGT"/>
    <property type="match status" value="1"/>
</dbReference>
<evidence type="ECO:0000313" key="6">
    <source>
        <dbReference type="EMBL" id="KAI5059776.1"/>
    </source>
</evidence>
<dbReference type="CDD" id="cd03784">
    <property type="entry name" value="GT1_Gtf-like"/>
    <property type="match status" value="1"/>
</dbReference>
<dbReference type="Proteomes" id="UP000886520">
    <property type="component" value="Chromosome 25"/>
</dbReference>
<dbReference type="GO" id="GO:0080043">
    <property type="term" value="F:quercetin 3-O-glucosyltransferase activity"/>
    <property type="evidence" value="ECO:0007669"/>
    <property type="project" value="TreeGrafter"/>
</dbReference>
<organism evidence="6 7">
    <name type="scientific">Adiantum capillus-veneris</name>
    <name type="common">Maidenhair fern</name>
    <dbReference type="NCBI Taxonomy" id="13818"/>
    <lineage>
        <taxon>Eukaryota</taxon>
        <taxon>Viridiplantae</taxon>
        <taxon>Streptophyta</taxon>
        <taxon>Embryophyta</taxon>
        <taxon>Tracheophyta</taxon>
        <taxon>Polypodiopsida</taxon>
        <taxon>Polypodiidae</taxon>
        <taxon>Polypodiales</taxon>
        <taxon>Pteridineae</taxon>
        <taxon>Pteridaceae</taxon>
        <taxon>Vittarioideae</taxon>
        <taxon>Adiantum</taxon>
    </lineage>
</organism>
<dbReference type="OrthoDB" id="5835829at2759"/>
<proteinExistence type="inferred from homology"/>
<dbReference type="InterPro" id="IPR002213">
    <property type="entry name" value="UDP_glucos_trans"/>
</dbReference>
<gene>
    <name evidence="6" type="ORF">GOP47_0026095</name>
</gene>
<dbReference type="PANTHER" id="PTHR11926">
    <property type="entry name" value="GLUCOSYL/GLUCURONOSYL TRANSFERASES"/>
    <property type="match status" value="1"/>
</dbReference>
<accession>A0A9D4U412</accession>
<dbReference type="SUPFAM" id="SSF53756">
    <property type="entry name" value="UDP-Glycosyltransferase/glycogen phosphorylase"/>
    <property type="match status" value="1"/>
</dbReference>
<evidence type="ECO:0000313" key="7">
    <source>
        <dbReference type="Proteomes" id="UP000886520"/>
    </source>
</evidence>
<protein>
    <recommendedName>
        <fullName evidence="4">Glycosyltransferase</fullName>
        <ecNumber evidence="4">2.4.1.-</ecNumber>
    </recommendedName>
</protein>
<dbReference type="GO" id="GO:0080044">
    <property type="term" value="F:quercetin 7-O-glucosyltransferase activity"/>
    <property type="evidence" value="ECO:0007669"/>
    <property type="project" value="TreeGrafter"/>
</dbReference>
<keyword evidence="7" id="KW-1185">Reference proteome</keyword>
<keyword evidence="3" id="KW-0328">Glycosyltransferase</keyword>
<reference evidence="6" key="1">
    <citation type="submission" date="2021-01" db="EMBL/GenBank/DDBJ databases">
        <title>Adiantum capillus-veneris genome.</title>
        <authorList>
            <person name="Fang Y."/>
            <person name="Liao Q."/>
        </authorList>
    </citation>
    <scope>NUCLEOTIDE SEQUENCE</scope>
    <source>
        <strain evidence="6">H3</strain>
        <tissue evidence="6">Leaf</tissue>
    </source>
</reference>